<evidence type="ECO:0008006" key="3">
    <source>
        <dbReference type="Google" id="ProtNLM"/>
    </source>
</evidence>
<sequence length="305" mass="33897">MRMVIIKVFIVFMRLSQAEVYHKIAALKSLSDSIMRSVFSVLFSFSFILLPLGLSASARVSEVVTTENLEWGDLNPLRGKLSPGAVNLWGDRTQDTATGMLVRFNKGFESPPHIHNILYRGVVIDGLLHNDDPSAEKMWMPKGSFWTQPAGESHITAANGHTNMIYLEIDSGPYLVKPSKQAFNSGELPLNLHKNNIVWSEKQTIKHIKTTGVEQAFLWGSYSATRGVMIKLPAKFSGVISSKANEFKAVLIAGGVVYQSNEQTKITLSKGSYFGSTTEFQHVITNNGNEDAIFYIRTNGQFEVY</sequence>
<dbReference type="AlphaFoldDB" id="A0A167BA38"/>
<dbReference type="Pfam" id="PF14499">
    <property type="entry name" value="DUF4437"/>
    <property type="match status" value="1"/>
</dbReference>
<dbReference type="InterPro" id="IPR028013">
    <property type="entry name" value="DUF4437"/>
</dbReference>
<dbReference type="CDD" id="cd06989">
    <property type="entry name" value="cupin_DRT102"/>
    <property type="match status" value="1"/>
</dbReference>
<dbReference type="SUPFAM" id="SSF51182">
    <property type="entry name" value="RmlC-like cupins"/>
    <property type="match status" value="1"/>
</dbReference>
<reference evidence="1 2" key="1">
    <citation type="submission" date="2013-07" db="EMBL/GenBank/DDBJ databases">
        <title>Comparative Genomic and Metabolomic Analysis of Twelve Strains of Pseudoalteromonas luteoviolacea.</title>
        <authorList>
            <person name="Vynne N.G."/>
            <person name="Mansson M."/>
            <person name="Gram L."/>
        </authorList>
    </citation>
    <scope>NUCLEOTIDE SEQUENCE [LARGE SCALE GENOMIC DNA]</scope>
    <source>
        <strain evidence="1 2">H33</strain>
    </source>
</reference>
<comment type="caution">
    <text evidence="1">The sequence shown here is derived from an EMBL/GenBank/DDBJ whole genome shotgun (WGS) entry which is preliminary data.</text>
</comment>
<gene>
    <name evidence="1" type="ORF">N476_04010</name>
</gene>
<dbReference type="Gene3D" id="2.60.120.10">
    <property type="entry name" value="Jelly Rolls"/>
    <property type="match status" value="1"/>
</dbReference>
<name>A0A167BA38_9GAMM</name>
<organism evidence="1 2">
    <name type="scientific">Pseudoalteromonas luteoviolacea H33</name>
    <dbReference type="NCBI Taxonomy" id="1365251"/>
    <lineage>
        <taxon>Bacteria</taxon>
        <taxon>Pseudomonadati</taxon>
        <taxon>Pseudomonadota</taxon>
        <taxon>Gammaproteobacteria</taxon>
        <taxon>Alteromonadales</taxon>
        <taxon>Pseudoalteromonadaceae</taxon>
        <taxon>Pseudoalteromonas</taxon>
    </lineage>
</organism>
<evidence type="ECO:0000313" key="1">
    <source>
        <dbReference type="EMBL" id="KZN46302.1"/>
    </source>
</evidence>
<dbReference type="PATRIC" id="fig|1365251.3.peg.4581"/>
<dbReference type="InterPro" id="IPR011051">
    <property type="entry name" value="RmlC_Cupin_sf"/>
</dbReference>
<dbReference type="Proteomes" id="UP000076503">
    <property type="component" value="Unassembled WGS sequence"/>
</dbReference>
<evidence type="ECO:0000313" key="2">
    <source>
        <dbReference type="Proteomes" id="UP000076503"/>
    </source>
</evidence>
<dbReference type="InterPro" id="IPR014710">
    <property type="entry name" value="RmlC-like_jellyroll"/>
</dbReference>
<protein>
    <recommendedName>
        <fullName evidence="3">DUF4437 domain-containing protein</fullName>
    </recommendedName>
</protein>
<accession>A0A167BA38</accession>
<dbReference type="EMBL" id="AUXZ01000119">
    <property type="protein sequence ID" value="KZN46302.1"/>
    <property type="molecule type" value="Genomic_DNA"/>
</dbReference>
<proteinExistence type="predicted"/>